<feature type="region of interest" description="Disordered" evidence="1">
    <location>
        <begin position="93"/>
        <end position="166"/>
    </location>
</feature>
<keyword evidence="3" id="KW-1185">Reference proteome</keyword>
<dbReference type="Proteomes" id="UP000596661">
    <property type="component" value="Chromosome 5"/>
</dbReference>
<feature type="compositionally biased region" description="Basic and acidic residues" evidence="1">
    <location>
        <begin position="63"/>
        <end position="74"/>
    </location>
</feature>
<sequence length="166" mass="18095">MVVTQTKCSLHFTGPSTKAGDTKDLNEVTSHHKGEGRNRDDPIVKDGESRENIYGDVEDDPQDTPKDDHHQDKAVVVLEERINSTKAVMIALTKGNQTAQTTPTNDAFKKADPKDPGTSNPRKDKGKGKIGETSKKASQTKQRKKSKIANQPPQKKKGNHASGQGN</sequence>
<evidence type="ECO:0000313" key="2">
    <source>
        <dbReference type="EnsemblPlants" id="cds.evm.model.05.1777"/>
    </source>
</evidence>
<reference evidence="2" key="1">
    <citation type="submission" date="2018-11" db="EMBL/GenBank/DDBJ databases">
        <authorList>
            <person name="Grassa J C."/>
        </authorList>
    </citation>
    <scope>NUCLEOTIDE SEQUENCE [LARGE SCALE GENOMIC DNA]</scope>
</reference>
<proteinExistence type="predicted"/>
<protein>
    <submittedName>
        <fullName evidence="2">Uncharacterized protein</fullName>
    </submittedName>
</protein>
<accession>A0A803PMS2</accession>
<reference evidence="2" key="2">
    <citation type="submission" date="2021-03" db="UniProtKB">
        <authorList>
            <consortium name="EnsemblPlants"/>
        </authorList>
    </citation>
    <scope>IDENTIFICATION</scope>
</reference>
<evidence type="ECO:0000313" key="3">
    <source>
        <dbReference type="Proteomes" id="UP000596661"/>
    </source>
</evidence>
<feature type="compositionally biased region" description="Basic and acidic residues" evidence="1">
    <location>
        <begin position="20"/>
        <end position="53"/>
    </location>
</feature>
<evidence type="ECO:0000256" key="1">
    <source>
        <dbReference type="SAM" id="MobiDB-lite"/>
    </source>
</evidence>
<dbReference type="EMBL" id="UZAU01000545">
    <property type="status" value="NOT_ANNOTATED_CDS"/>
    <property type="molecule type" value="Genomic_DNA"/>
</dbReference>
<feature type="compositionally biased region" description="Polar residues" evidence="1">
    <location>
        <begin position="94"/>
        <end position="105"/>
    </location>
</feature>
<feature type="region of interest" description="Disordered" evidence="1">
    <location>
        <begin position="1"/>
        <end position="74"/>
    </location>
</feature>
<dbReference type="EnsemblPlants" id="evm.model.05.1777">
    <property type="protein sequence ID" value="cds.evm.model.05.1777"/>
    <property type="gene ID" value="evm.TU.05.1777"/>
</dbReference>
<feature type="compositionally biased region" description="Basic and acidic residues" evidence="1">
    <location>
        <begin position="107"/>
        <end position="135"/>
    </location>
</feature>
<dbReference type="AlphaFoldDB" id="A0A803PMS2"/>
<name>A0A803PMS2_CANSA</name>
<dbReference type="Gramene" id="evm.model.05.1777">
    <property type="protein sequence ID" value="cds.evm.model.05.1777"/>
    <property type="gene ID" value="evm.TU.05.1777"/>
</dbReference>
<organism evidence="2 3">
    <name type="scientific">Cannabis sativa</name>
    <name type="common">Hemp</name>
    <name type="synonym">Marijuana</name>
    <dbReference type="NCBI Taxonomy" id="3483"/>
    <lineage>
        <taxon>Eukaryota</taxon>
        <taxon>Viridiplantae</taxon>
        <taxon>Streptophyta</taxon>
        <taxon>Embryophyta</taxon>
        <taxon>Tracheophyta</taxon>
        <taxon>Spermatophyta</taxon>
        <taxon>Magnoliopsida</taxon>
        <taxon>eudicotyledons</taxon>
        <taxon>Gunneridae</taxon>
        <taxon>Pentapetalae</taxon>
        <taxon>rosids</taxon>
        <taxon>fabids</taxon>
        <taxon>Rosales</taxon>
        <taxon>Cannabaceae</taxon>
        <taxon>Cannabis</taxon>
    </lineage>
</organism>